<name>A0A2N4UW70_9GAMM</name>
<evidence type="ECO:0000313" key="1">
    <source>
        <dbReference type="EMBL" id="PLC59235.1"/>
    </source>
</evidence>
<comment type="caution">
    <text evidence="1">The sequence shown here is derived from an EMBL/GenBank/DDBJ whole genome shotgun (WGS) entry which is preliminary data.</text>
</comment>
<evidence type="ECO:0008006" key="3">
    <source>
        <dbReference type="Google" id="ProtNLM"/>
    </source>
</evidence>
<sequence>MLFFASISHAAPTYHVEVIKRSKNGSCIINGFNDYTKGLVNIDINFVNSSSKLFHSMPKVVHEKPDMIIFPDVYRKRHQTLNLLYHSHIPVISRDGIAPIQLRNGNASTLSITNLYANQAKSIYSFIKQDLKKQNKKKTTVILMLNESYEYAKRLGAEIQHTFQSEYNNDISILRIRYANELPYYEVKDGDYFISLLSEPMSAVFYRNLVKTKKHVTLIHSDLGITDSSFGQLLLGNPSNVNLFLVSNGAAIFSQPYLDFMNTYCANERKSNYGMMLFEMLDISYEILKNELLIQMPFIDAVNFIKYPTGFSREPLTFNEGGIRINKTIIRNMILKCACGEKHFISHDGDCECDHEDCNCMKNNGLTENIYAI</sequence>
<dbReference type="GeneID" id="69965878"/>
<evidence type="ECO:0000313" key="2">
    <source>
        <dbReference type="Proteomes" id="UP000234420"/>
    </source>
</evidence>
<keyword evidence="2" id="KW-1185">Reference proteome</keyword>
<dbReference type="AlphaFoldDB" id="A0A2N4UW70"/>
<gene>
    <name evidence="1" type="ORF">CIK00_02925</name>
</gene>
<dbReference type="RefSeq" id="WP_101767438.1">
    <property type="nucleotide sequence ID" value="NZ_BPPU01000003.1"/>
</dbReference>
<dbReference type="Proteomes" id="UP000234420">
    <property type="component" value="Unassembled WGS sequence"/>
</dbReference>
<protein>
    <recommendedName>
        <fullName evidence="3">Periplasmic binding protein domain-containing protein</fullName>
    </recommendedName>
</protein>
<dbReference type="EMBL" id="NPIB01000002">
    <property type="protein sequence ID" value="PLC59235.1"/>
    <property type="molecule type" value="Genomic_DNA"/>
</dbReference>
<accession>A0A2N4UW70</accession>
<organism evidence="1 2">
    <name type="scientific">Photobacterium carnosum</name>
    <dbReference type="NCBI Taxonomy" id="2023717"/>
    <lineage>
        <taxon>Bacteria</taxon>
        <taxon>Pseudomonadati</taxon>
        <taxon>Pseudomonadota</taxon>
        <taxon>Gammaproteobacteria</taxon>
        <taxon>Vibrionales</taxon>
        <taxon>Vibrionaceae</taxon>
        <taxon>Photobacterium</taxon>
    </lineage>
</organism>
<reference evidence="1 2" key="1">
    <citation type="journal article" date="2018" name="Syst. Appl. Microbiol.">
        <title>Photobacterium carnosum sp. nov., isolated from spoiled modified atmosphere packaged poultry meat.</title>
        <authorList>
            <person name="Hilgarth M."/>
            <person name="Fuertes S."/>
            <person name="Ehrmann M."/>
            <person name="Vogel R.F."/>
        </authorList>
    </citation>
    <scope>NUCLEOTIDE SEQUENCE [LARGE SCALE GENOMIC DNA]</scope>
    <source>
        <strain evidence="1 2">TMW 2.2021</strain>
    </source>
</reference>
<proteinExistence type="predicted"/>